<evidence type="ECO:0000256" key="4">
    <source>
        <dbReference type="ARBA" id="ARBA00022989"/>
    </source>
</evidence>
<feature type="transmembrane region" description="Helical" evidence="6">
    <location>
        <begin position="195"/>
        <end position="217"/>
    </location>
</feature>
<organism evidence="7 8">
    <name type="scientific">Isoptericola halotolerans</name>
    <dbReference type="NCBI Taxonomy" id="300560"/>
    <lineage>
        <taxon>Bacteria</taxon>
        <taxon>Bacillati</taxon>
        <taxon>Actinomycetota</taxon>
        <taxon>Actinomycetes</taxon>
        <taxon>Micrococcales</taxon>
        <taxon>Promicromonosporaceae</taxon>
        <taxon>Isoptericola</taxon>
    </lineage>
</organism>
<dbReference type="Pfam" id="PF03631">
    <property type="entry name" value="Virul_fac_BrkB"/>
    <property type="match status" value="1"/>
</dbReference>
<evidence type="ECO:0000313" key="7">
    <source>
        <dbReference type="EMBL" id="NOV96525.1"/>
    </source>
</evidence>
<evidence type="ECO:0000256" key="1">
    <source>
        <dbReference type="ARBA" id="ARBA00004651"/>
    </source>
</evidence>
<proteinExistence type="predicted"/>
<gene>
    <name evidence="7" type="ORF">HDG69_001078</name>
</gene>
<feature type="transmembrane region" description="Helical" evidence="6">
    <location>
        <begin position="229"/>
        <end position="249"/>
    </location>
</feature>
<dbReference type="EMBL" id="JABEZU010000001">
    <property type="protein sequence ID" value="NOV96525.1"/>
    <property type="molecule type" value="Genomic_DNA"/>
</dbReference>
<evidence type="ECO:0000256" key="6">
    <source>
        <dbReference type="SAM" id="Phobius"/>
    </source>
</evidence>
<dbReference type="InterPro" id="IPR017039">
    <property type="entry name" value="Virul_fac_BrkB"/>
</dbReference>
<reference evidence="7 8" key="1">
    <citation type="submission" date="2020-05" db="EMBL/GenBank/DDBJ databases">
        <title>Genomic Encyclopedia of Type Strains, Phase III (KMG-III): the genomes of soil and plant-associated and newly described type strains.</title>
        <authorList>
            <person name="Whitman W."/>
        </authorList>
    </citation>
    <scope>NUCLEOTIDE SEQUENCE [LARGE SCALE GENOMIC DNA]</scope>
    <source>
        <strain evidence="7 8">KCTC 19046</strain>
    </source>
</reference>
<feature type="transmembrane region" description="Helical" evidence="6">
    <location>
        <begin position="261"/>
        <end position="291"/>
    </location>
</feature>
<keyword evidence="2" id="KW-1003">Cell membrane</keyword>
<keyword evidence="3 6" id="KW-0812">Transmembrane</keyword>
<feature type="transmembrane region" description="Helical" evidence="6">
    <location>
        <begin position="153"/>
        <end position="175"/>
    </location>
</feature>
<name>A0ABX2A1A5_9MICO</name>
<accession>A0ABX2A1A5</accession>
<dbReference type="PANTHER" id="PTHR30213">
    <property type="entry name" value="INNER MEMBRANE PROTEIN YHJD"/>
    <property type="match status" value="1"/>
</dbReference>
<comment type="subcellular location">
    <subcellularLocation>
        <location evidence="1">Cell membrane</location>
        <topology evidence="1">Multi-pass membrane protein</topology>
    </subcellularLocation>
</comment>
<evidence type="ECO:0000256" key="2">
    <source>
        <dbReference type="ARBA" id="ARBA00022475"/>
    </source>
</evidence>
<dbReference type="RefSeq" id="WP_343036267.1">
    <property type="nucleotide sequence ID" value="NZ_BAAAML010000002.1"/>
</dbReference>
<protein>
    <submittedName>
        <fullName evidence="7">Membrane protein</fullName>
    </submittedName>
</protein>
<evidence type="ECO:0000256" key="5">
    <source>
        <dbReference type="ARBA" id="ARBA00023136"/>
    </source>
</evidence>
<comment type="caution">
    <text evidence="7">The sequence shown here is derived from an EMBL/GenBank/DDBJ whole genome shotgun (WGS) entry which is preliminary data.</text>
</comment>
<evidence type="ECO:0000256" key="3">
    <source>
        <dbReference type="ARBA" id="ARBA00022692"/>
    </source>
</evidence>
<feature type="transmembrane region" description="Helical" evidence="6">
    <location>
        <begin position="108"/>
        <end position="132"/>
    </location>
</feature>
<dbReference type="PANTHER" id="PTHR30213:SF1">
    <property type="entry name" value="INNER MEMBRANE PROTEIN YHJD"/>
    <property type="match status" value="1"/>
</dbReference>
<keyword evidence="8" id="KW-1185">Reference proteome</keyword>
<dbReference type="Proteomes" id="UP000757540">
    <property type="component" value="Unassembled WGS sequence"/>
</dbReference>
<sequence>MPADTERLTAKIARWAEWWQDRREVRAVRWYLARRGNQLSGGIAYSALFSLGAGLTIGFSVFSALLGNRPELSEAVFNQIDGWVPGLLKESPDGPGIVSPEDLVRTTAWGWTTVVAAVVFLWTAVGVMAALRHSVRSMFDAPVVGVSPVLSKVWQLLGFVILGVMLLASATASIISRTVNQQITRWLGDSEVLGWVLSAGTFAVGVLLDTLLVYLVIRVVARVRTRHAWDMLLGCLATGLIASGLRWAGTSAVTASAERNVILASIVTVGTLLILVNFVARVLLMACAWMYDPPRLDEIDRAEQTVAWMRRRAEIEREIRRGRGSRRPYSAVVRGVRRGLYEP</sequence>
<feature type="transmembrane region" description="Helical" evidence="6">
    <location>
        <begin position="43"/>
        <end position="66"/>
    </location>
</feature>
<keyword evidence="4 6" id="KW-1133">Transmembrane helix</keyword>
<evidence type="ECO:0000313" key="8">
    <source>
        <dbReference type="Proteomes" id="UP000757540"/>
    </source>
</evidence>
<keyword evidence="5 6" id="KW-0472">Membrane</keyword>